<dbReference type="Pfam" id="PF02311">
    <property type="entry name" value="AraC_binding"/>
    <property type="match status" value="1"/>
</dbReference>
<evidence type="ECO:0000256" key="1">
    <source>
        <dbReference type="ARBA" id="ARBA00023015"/>
    </source>
</evidence>
<dbReference type="InterPro" id="IPR018060">
    <property type="entry name" value="HTH_AraC"/>
</dbReference>
<name>A0A7X2H769_9BACL</name>
<dbReference type="SMART" id="SM00342">
    <property type="entry name" value="HTH_ARAC"/>
    <property type="match status" value="1"/>
</dbReference>
<reference evidence="5 6" key="1">
    <citation type="submission" date="2019-11" db="EMBL/GenBank/DDBJ databases">
        <title>Paenibacillus monticola sp. nov., a novel PGPR strain isolated from mountain sample in China.</title>
        <authorList>
            <person name="Zhao Q."/>
            <person name="Li H.-P."/>
            <person name="Zhang J.-L."/>
        </authorList>
    </citation>
    <scope>NUCLEOTIDE SEQUENCE [LARGE SCALE GENOMIC DNA]</scope>
    <source>
        <strain evidence="5 6">LC-T2</strain>
    </source>
</reference>
<dbReference type="AlphaFoldDB" id="A0A7X2H769"/>
<dbReference type="CDD" id="cd06986">
    <property type="entry name" value="cupin_MmsR-like_N"/>
    <property type="match status" value="1"/>
</dbReference>
<evidence type="ECO:0000256" key="2">
    <source>
        <dbReference type="ARBA" id="ARBA00023125"/>
    </source>
</evidence>
<keyword evidence="2" id="KW-0238">DNA-binding</keyword>
<protein>
    <submittedName>
        <fullName evidence="5">AraC family transcriptional regulator</fullName>
    </submittedName>
</protein>
<dbReference type="SUPFAM" id="SSF51215">
    <property type="entry name" value="Regulatory protein AraC"/>
    <property type="match status" value="1"/>
</dbReference>
<dbReference type="InterPro" id="IPR037923">
    <property type="entry name" value="HTH-like"/>
</dbReference>
<dbReference type="InterPro" id="IPR020449">
    <property type="entry name" value="Tscrpt_reg_AraC-type_HTH"/>
</dbReference>
<dbReference type="GO" id="GO:0043565">
    <property type="term" value="F:sequence-specific DNA binding"/>
    <property type="evidence" value="ECO:0007669"/>
    <property type="project" value="InterPro"/>
</dbReference>
<proteinExistence type="predicted"/>
<organism evidence="5 6">
    <name type="scientific">Paenibacillus monticola</name>
    <dbReference type="NCBI Taxonomy" id="2666075"/>
    <lineage>
        <taxon>Bacteria</taxon>
        <taxon>Bacillati</taxon>
        <taxon>Bacillota</taxon>
        <taxon>Bacilli</taxon>
        <taxon>Bacillales</taxon>
        <taxon>Paenibacillaceae</taxon>
        <taxon>Paenibacillus</taxon>
    </lineage>
</organism>
<dbReference type="Pfam" id="PF12833">
    <property type="entry name" value="HTH_18"/>
    <property type="match status" value="1"/>
</dbReference>
<dbReference type="PRINTS" id="PR00032">
    <property type="entry name" value="HTHARAC"/>
</dbReference>
<dbReference type="SUPFAM" id="SSF46689">
    <property type="entry name" value="Homeodomain-like"/>
    <property type="match status" value="2"/>
</dbReference>
<evidence type="ECO:0000256" key="3">
    <source>
        <dbReference type="ARBA" id="ARBA00023163"/>
    </source>
</evidence>
<dbReference type="Gene3D" id="2.60.120.280">
    <property type="entry name" value="Regulatory protein AraC"/>
    <property type="match status" value="1"/>
</dbReference>
<comment type="caution">
    <text evidence="5">The sequence shown here is derived from an EMBL/GenBank/DDBJ whole genome shotgun (WGS) entry which is preliminary data.</text>
</comment>
<feature type="domain" description="HTH araC/xylS-type" evidence="4">
    <location>
        <begin position="199"/>
        <end position="297"/>
    </location>
</feature>
<dbReference type="GO" id="GO:0003700">
    <property type="term" value="F:DNA-binding transcription factor activity"/>
    <property type="evidence" value="ECO:0007669"/>
    <property type="project" value="InterPro"/>
</dbReference>
<dbReference type="InterPro" id="IPR003313">
    <property type="entry name" value="AraC-bd"/>
</dbReference>
<evidence type="ECO:0000313" key="5">
    <source>
        <dbReference type="EMBL" id="MRN54781.1"/>
    </source>
</evidence>
<keyword evidence="1" id="KW-0805">Transcription regulation</keyword>
<evidence type="ECO:0000259" key="4">
    <source>
        <dbReference type="PROSITE" id="PS01124"/>
    </source>
</evidence>
<sequence>MENEKENHRKPEGFIQERLFVLPEYQIRELGECELTASLFVSDMGYFPHAQYHFRERPDGCDSHIFIYCAVGEGWVQFDSEGPIPVKEHQLLVIPAGVPHRYGASTTDPWSIYWFHLKGGHALALITMYGLDQGPLALPISSAGRFIEWFDPVYDMLIDKTYNLGTHVHISQTMRHLLSSIGIGAGQSSQDKKRERYLEQAIQFMNEHLTDPIKLTDLAKHAGLSKQHLIHLFNQETGVPPIEYFLRMKMQRAGQYLDLTDLSIKEISGAVGIADPYYFSRLFKKMIGYSPSQYRSIPKG</sequence>
<keyword evidence="3" id="KW-0804">Transcription</keyword>
<dbReference type="RefSeq" id="WP_154120183.1">
    <property type="nucleotide sequence ID" value="NZ_WJXB01000006.1"/>
</dbReference>
<dbReference type="PANTHER" id="PTHR43280:SF30">
    <property type="entry name" value="MMSAB OPERON REGULATORY PROTEIN"/>
    <property type="match status" value="1"/>
</dbReference>
<accession>A0A7X2H769</accession>
<gene>
    <name evidence="5" type="ORF">GJB61_17505</name>
</gene>
<keyword evidence="6" id="KW-1185">Reference proteome</keyword>
<dbReference type="PANTHER" id="PTHR43280">
    <property type="entry name" value="ARAC-FAMILY TRANSCRIPTIONAL REGULATOR"/>
    <property type="match status" value="1"/>
</dbReference>
<dbReference type="Gene3D" id="1.10.10.60">
    <property type="entry name" value="Homeodomain-like"/>
    <property type="match status" value="2"/>
</dbReference>
<evidence type="ECO:0000313" key="6">
    <source>
        <dbReference type="Proteomes" id="UP000463051"/>
    </source>
</evidence>
<dbReference type="Proteomes" id="UP000463051">
    <property type="component" value="Unassembled WGS sequence"/>
</dbReference>
<dbReference type="PROSITE" id="PS01124">
    <property type="entry name" value="HTH_ARAC_FAMILY_2"/>
    <property type="match status" value="1"/>
</dbReference>
<dbReference type="EMBL" id="WJXB01000006">
    <property type="protein sequence ID" value="MRN54781.1"/>
    <property type="molecule type" value="Genomic_DNA"/>
</dbReference>
<dbReference type="InterPro" id="IPR009057">
    <property type="entry name" value="Homeodomain-like_sf"/>
</dbReference>